<keyword evidence="2" id="KW-1185">Reference proteome</keyword>
<organism evidence="1 2">
    <name type="scientific">Luethyella okanaganae</name>
    <dbReference type="NCBI Taxonomy" id="69372"/>
    <lineage>
        <taxon>Bacteria</taxon>
        <taxon>Bacillati</taxon>
        <taxon>Actinomycetota</taxon>
        <taxon>Actinomycetes</taxon>
        <taxon>Micrococcales</taxon>
        <taxon>Microbacteriaceae</taxon>
        <taxon>Luethyella</taxon>
    </lineage>
</organism>
<reference evidence="2" key="1">
    <citation type="journal article" date="2019" name="Int. J. Syst. Evol. Microbiol.">
        <title>The Global Catalogue of Microorganisms (GCM) 10K type strain sequencing project: providing services to taxonomists for standard genome sequencing and annotation.</title>
        <authorList>
            <consortium name="The Broad Institute Genomics Platform"/>
            <consortium name="The Broad Institute Genome Sequencing Center for Infectious Disease"/>
            <person name="Wu L."/>
            <person name="Ma J."/>
        </authorList>
    </citation>
    <scope>NUCLEOTIDE SEQUENCE [LARGE SCALE GENOMIC DNA]</scope>
    <source>
        <strain evidence="2">CCUG 43304</strain>
    </source>
</reference>
<dbReference type="EMBL" id="JBHSTP010000003">
    <property type="protein sequence ID" value="MFC6356729.1"/>
    <property type="molecule type" value="Genomic_DNA"/>
</dbReference>
<gene>
    <name evidence="1" type="ORF">ACFQB0_11485</name>
</gene>
<sequence length="63" mass="6910">MPPRPLVDRRSRLLREPGIDIDKERASGLFAVTGAALLLTACTFSVNLTPAERVADTTETRRS</sequence>
<evidence type="ECO:0000313" key="1">
    <source>
        <dbReference type="EMBL" id="MFC6356729.1"/>
    </source>
</evidence>
<protein>
    <submittedName>
        <fullName evidence="1">Uncharacterized protein</fullName>
    </submittedName>
</protein>
<proteinExistence type="predicted"/>
<evidence type="ECO:0000313" key="2">
    <source>
        <dbReference type="Proteomes" id="UP001596306"/>
    </source>
</evidence>
<dbReference type="RefSeq" id="WP_386731649.1">
    <property type="nucleotide sequence ID" value="NZ_JBHSTP010000003.1"/>
</dbReference>
<name>A0ABW1VFN4_9MICO</name>
<accession>A0ABW1VFN4</accession>
<dbReference type="Proteomes" id="UP001596306">
    <property type="component" value="Unassembled WGS sequence"/>
</dbReference>
<comment type="caution">
    <text evidence="1">The sequence shown here is derived from an EMBL/GenBank/DDBJ whole genome shotgun (WGS) entry which is preliminary data.</text>
</comment>